<proteinExistence type="predicted"/>
<dbReference type="AlphaFoldDB" id="G6AJM4"/>
<name>G6AJM4_9BACT</name>
<evidence type="ECO:0000313" key="1">
    <source>
        <dbReference type="EMBL" id="EHG15123.1"/>
    </source>
</evidence>
<organism evidence="1 2">
    <name type="scientific">Prevotella histicola F0411</name>
    <dbReference type="NCBI Taxonomy" id="857291"/>
    <lineage>
        <taxon>Bacteria</taxon>
        <taxon>Pseudomonadati</taxon>
        <taxon>Bacteroidota</taxon>
        <taxon>Bacteroidia</taxon>
        <taxon>Bacteroidales</taxon>
        <taxon>Prevotellaceae</taxon>
        <taxon>Prevotella</taxon>
    </lineage>
</organism>
<keyword evidence="2" id="KW-1185">Reference proteome</keyword>
<evidence type="ECO:0000313" key="2">
    <source>
        <dbReference type="Proteomes" id="UP000004597"/>
    </source>
</evidence>
<dbReference type="Proteomes" id="UP000004597">
    <property type="component" value="Unassembled WGS sequence"/>
</dbReference>
<sequence>MRNVKSDSNLKQKLIWVFRVAINRVILKKIGYELYRNHILMMFIKKIKTVLPSLAIRFEEKCYMISYIGYSFTLSPTYHVAP</sequence>
<accession>G6AJM4</accession>
<gene>
    <name evidence="1" type="ORF">HMPREF9138_02301</name>
</gene>
<dbReference type="EMBL" id="AFXP01000025">
    <property type="protein sequence ID" value="EHG15123.1"/>
    <property type="molecule type" value="Genomic_DNA"/>
</dbReference>
<reference evidence="1 2" key="1">
    <citation type="submission" date="2011-10" db="EMBL/GenBank/DDBJ databases">
        <title>The Genome Sequence of Prevotella histicola F0411.</title>
        <authorList>
            <consortium name="The Broad Institute Genome Sequencing Platform"/>
            <person name="Earl A."/>
            <person name="Ward D."/>
            <person name="Feldgarden M."/>
            <person name="Gevers D."/>
            <person name="Izard J."/>
            <person name="Ganesan A."/>
            <person name="Blanton J.M."/>
            <person name="Baranova O.V."/>
            <person name="Tanner A.C."/>
            <person name="Mathney J.M.J."/>
            <person name="Dewhirst F.E."/>
            <person name="Young S.K."/>
            <person name="Zeng Q."/>
            <person name="Gargeya S."/>
            <person name="Fitzgerald M."/>
            <person name="Haas B."/>
            <person name="Abouelleil A."/>
            <person name="Alvarado L."/>
            <person name="Arachchi H.M."/>
            <person name="Berlin A."/>
            <person name="Brown A."/>
            <person name="Chapman S.B."/>
            <person name="Chen Z."/>
            <person name="Dunbar C."/>
            <person name="Freedman E."/>
            <person name="Gearin G."/>
            <person name="Gellesch M."/>
            <person name="Goldberg J."/>
            <person name="Griggs A."/>
            <person name="Gujja S."/>
            <person name="Heiman D."/>
            <person name="Howarth C."/>
            <person name="Larson L."/>
            <person name="Lui A."/>
            <person name="MacDonald P.J.P."/>
            <person name="Montmayeur A."/>
            <person name="Murphy C."/>
            <person name="Neiman D."/>
            <person name="Pearson M."/>
            <person name="Priest M."/>
            <person name="Roberts A."/>
            <person name="Saif S."/>
            <person name="Shea T."/>
            <person name="Shenoy N."/>
            <person name="Sisk P."/>
            <person name="Stolte C."/>
            <person name="Sykes S."/>
            <person name="Wortman J."/>
            <person name="Nusbaum C."/>
            <person name="Birren B."/>
        </authorList>
    </citation>
    <scope>NUCLEOTIDE SEQUENCE [LARGE SCALE GENOMIC DNA]</scope>
    <source>
        <strain evidence="1 2">F0411</strain>
    </source>
</reference>
<dbReference type="HOGENOM" id="CLU_2555449_0_0_10"/>
<protein>
    <submittedName>
        <fullName evidence="1">Uncharacterized protein</fullName>
    </submittedName>
</protein>
<comment type="caution">
    <text evidence="1">The sequence shown here is derived from an EMBL/GenBank/DDBJ whole genome shotgun (WGS) entry which is preliminary data.</text>
</comment>